<name>A0A345HGZ9_9CHLO</name>
<geneLocation type="chloroplast" evidence="1"/>
<dbReference type="EMBL" id="MN201587">
    <property type="protein sequence ID" value="QKS32285.1"/>
    <property type="molecule type" value="Genomic_DNA"/>
</dbReference>
<keyword evidence="1" id="KW-0150">Chloroplast</keyword>
<reference evidence="2" key="2">
    <citation type="submission" date="2019-07" db="EMBL/GenBank/DDBJ databases">
        <authorList>
            <person name="Jia X."/>
        </authorList>
    </citation>
    <scope>NUCLEOTIDE SEQUENCE</scope>
</reference>
<evidence type="ECO:0000313" key="1">
    <source>
        <dbReference type="EMBL" id="AXG75889.1"/>
    </source>
</evidence>
<protein>
    <submittedName>
        <fullName evidence="1">Uncharacterized protein</fullName>
    </submittedName>
</protein>
<dbReference type="RefSeq" id="YP_009514421.1">
    <property type="nucleotide sequence ID" value="NC_039377.1"/>
</dbReference>
<accession>A0A345HGZ9</accession>
<sequence length="236" mass="28294">MKLLPENFNYNCLLLNFVNNSIYIVMYTTEQIQSFYKISRGEGLNIFPEDWVEPKCLYFAWFQLNEPSLFFHLKKFLEDRGDVIPPLDENYISLPFQELFFEQLKTIDSLYVRGLDIIYGTDTVSYEPEHRIYYSIQDFSKYKWNVHQIILFFSFLEELDAGLLLDKSSIINFYRDSRGVILRLRDVGYIICKYDMFINTYIKNYRFLTEEEKLNKSTSFHRLCEEMGPYLGNAEL</sequence>
<organism evidence="1">
    <name type="scientific">Caulerpa lentillifera</name>
    <dbReference type="NCBI Taxonomy" id="148947"/>
    <lineage>
        <taxon>Eukaryota</taxon>
        <taxon>Viridiplantae</taxon>
        <taxon>Chlorophyta</taxon>
        <taxon>core chlorophytes</taxon>
        <taxon>Ulvophyceae</taxon>
        <taxon>TCBD clade</taxon>
        <taxon>Bryopsidales</taxon>
        <taxon>Halimedineae</taxon>
        <taxon>Caulerpaceae</taxon>
        <taxon>Caulerpa</taxon>
    </lineage>
</organism>
<reference evidence="1" key="1">
    <citation type="submission" date="2018-01" db="EMBL/GenBank/DDBJ databases">
        <title>Complete Chloroplast Genome of Caulerpa lentillifera.</title>
        <authorList>
            <person name="Gao D."/>
            <person name="Sun Z."/>
            <person name="Yao J."/>
            <person name="Tan W."/>
        </authorList>
    </citation>
    <scope>NUCLEOTIDE SEQUENCE</scope>
</reference>
<gene>
    <name evidence="1" type="primary">orf236</name>
</gene>
<dbReference type="GeneID" id="37867945"/>
<evidence type="ECO:0000313" key="2">
    <source>
        <dbReference type="EMBL" id="QKS32285.1"/>
    </source>
</evidence>
<proteinExistence type="predicted"/>
<dbReference type="AlphaFoldDB" id="A0A345HGZ9"/>
<keyword evidence="1" id="KW-0934">Plastid</keyword>
<dbReference type="EMBL" id="MG753774">
    <property type="protein sequence ID" value="AXG75889.1"/>
    <property type="molecule type" value="Genomic_DNA"/>
</dbReference>